<feature type="binding site" evidence="10">
    <location>
        <position position="70"/>
    </location>
    <ligand>
        <name>substrate</name>
    </ligand>
</feature>
<evidence type="ECO:0000256" key="2">
    <source>
        <dbReference type="ARBA" id="ARBA00011738"/>
    </source>
</evidence>
<dbReference type="OrthoDB" id="9807456at2"/>
<keyword evidence="7 10" id="KW-0546">Nucleotide metabolism</keyword>
<evidence type="ECO:0000313" key="12">
    <source>
        <dbReference type="EMBL" id="APG23629.1"/>
    </source>
</evidence>
<dbReference type="EMBL" id="CP015518">
    <property type="protein sequence ID" value="APG23629.1"/>
    <property type="molecule type" value="Genomic_DNA"/>
</dbReference>
<dbReference type="KEGG" id="pace:A6070_08890"/>
<dbReference type="GO" id="GO:0036220">
    <property type="term" value="F:ITP diphosphatase activity"/>
    <property type="evidence" value="ECO:0007669"/>
    <property type="project" value="UniProtKB-UniRule"/>
</dbReference>
<dbReference type="AlphaFoldDB" id="A0A1L3GCQ6"/>
<dbReference type="GO" id="GO:0017111">
    <property type="term" value="F:ribonucleoside triphosphate phosphatase activity"/>
    <property type="evidence" value="ECO:0007669"/>
    <property type="project" value="InterPro"/>
</dbReference>
<comment type="catalytic activity">
    <reaction evidence="8 10">
        <text>dITP + H2O = dIMP + diphosphate + H(+)</text>
        <dbReference type="Rhea" id="RHEA:28342"/>
        <dbReference type="ChEBI" id="CHEBI:15377"/>
        <dbReference type="ChEBI" id="CHEBI:15378"/>
        <dbReference type="ChEBI" id="CHEBI:33019"/>
        <dbReference type="ChEBI" id="CHEBI:61194"/>
        <dbReference type="ChEBI" id="CHEBI:61382"/>
        <dbReference type="EC" id="3.6.1.66"/>
    </reaction>
</comment>
<evidence type="ECO:0000256" key="11">
    <source>
        <dbReference type="RuleBase" id="RU003781"/>
    </source>
</evidence>
<dbReference type="CDD" id="cd00515">
    <property type="entry name" value="HAM1"/>
    <property type="match status" value="1"/>
</dbReference>
<feature type="binding site" evidence="10">
    <location>
        <position position="175"/>
    </location>
    <ligand>
        <name>substrate</name>
    </ligand>
</feature>
<feature type="binding site" evidence="10">
    <location>
        <begin position="180"/>
        <end position="181"/>
    </location>
    <ligand>
        <name>substrate</name>
    </ligand>
</feature>
<dbReference type="GO" id="GO:0000166">
    <property type="term" value="F:nucleotide binding"/>
    <property type="evidence" value="ECO:0007669"/>
    <property type="project" value="UniProtKB-KW"/>
</dbReference>
<name>A0A1L3GCQ6_SYNAC</name>
<dbReference type="Pfam" id="PF01725">
    <property type="entry name" value="Ham1p_like"/>
    <property type="match status" value="1"/>
</dbReference>
<organism evidence="12 13">
    <name type="scientific">Syntrophotalea acetylenica</name>
    <name type="common">Pelobacter acetylenicus</name>
    <dbReference type="NCBI Taxonomy" id="29542"/>
    <lineage>
        <taxon>Bacteria</taxon>
        <taxon>Pseudomonadati</taxon>
        <taxon>Thermodesulfobacteriota</taxon>
        <taxon>Desulfuromonadia</taxon>
        <taxon>Desulfuromonadales</taxon>
        <taxon>Syntrophotaleaceae</taxon>
        <taxon>Syntrophotalea</taxon>
    </lineage>
</organism>
<dbReference type="EC" id="3.6.1.66" evidence="10"/>
<dbReference type="STRING" id="29542.A6070_08890"/>
<dbReference type="GO" id="GO:0009117">
    <property type="term" value="P:nucleotide metabolic process"/>
    <property type="evidence" value="ECO:0007669"/>
    <property type="project" value="UniProtKB-KW"/>
</dbReference>
<evidence type="ECO:0000256" key="7">
    <source>
        <dbReference type="ARBA" id="ARBA00023080"/>
    </source>
</evidence>
<dbReference type="FunFam" id="3.90.950.10:FF:000001">
    <property type="entry name" value="dITP/XTP pyrophosphatase"/>
    <property type="match status" value="1"/>
</dbReference>
<feature type="binding site" evidence="10">
    <location>
        <begin position="7"/>
        <end position="12"/>
    </location>
    <ligand>
        <name>substrate</name>
    </ligand>
</feature>
<dbReference type="GO" id="GO:0009146">
    <property type="term" value="P:purine nucleoside triphosphate catabolic process"/>
    <property type="evidence" value="ECO:0007669"/>
    <property type="project" value="UniProtKB-UniRule"/>
</dbReference>
<proteinExistence type="inferred from homology"/>
<feature type="active site" description="Proton acceptor" evidence="10">
    <location>
        <position position="69"/>
    </location>
</feature>
<comment type="caution">
    <text evidence="10">Lacks conserved residue(s) required for the propagation of feature annotation.</text>
</comment>
<comment type="catalytic activity">
    <reaction evidence="9 10">
        <text>XTP + H2O = XMP + diphosphate + H(+)</text>
        <dbReference type="Rhea" id="RHEA:28610"/>
        <dbReference type="ChEBI" id="CHEBI:15377"/>
        <dbReference type="ChEBI" id="CHEBI:15378"/>
        <dbReference type="ChEBI" id="CHEBI:33019"/>
        <dbReference type="ChEBI" id="CHEBI:57464"/>
        <dbReference type="ChEBI" id="CHEBI:61314"/>
        <dbReference type="EC" id="3.6.1.66"/>
    </reaction>
</comment>
<evidence type="ECO:0000256" key="10">
    <source>
        <dbReference type="HAMAP-Rule" id="MF_01405"/>
    </source>
</evidence>
<dbReference type="Gene3D" id="3.90.950.10">
    <property type="match status" value="1"/>
</dbReference>
<keyword evidence="6 10" id="KW-0460">Magnesium</keyword>
<comment type="subunit">
    <text evidence="2 10">Homodimer.</text>
</comment>
<evidence type="ECO:0000256" key="6">
    <source>
        <dbReference type="ARBA" id="ARBA00022842"/>
    </source>
</evidence>
<comment type="cofactor">
    <cofactor evidence="10">
        <name>Mg(2+)</name>
        <dbReference type="ChEBI" id="CHEBI:18420"/>
    </cofactor>
    <text evidence="10">Binds 1 Mg(2+) ion per subunit.</text>
</comment>
<comment type="similarity">
    <text evidence="1 10 11">Belongs to the HAM1 NTPase family.</text>
</comment>
<evidence type="ECO:0000256" key="8">
    <source>
        <dbReference type="ARBA" id="ARBA00051875"/>
    </source>
</evidence>
<gene>
    <name evidence="12" type="ORF">A7E75_00285</name>
</gene>
<dbReference type="PANTHER" id="PTHR11067">
    <property type="entry name" value="INOSINE TRIPHOSPHATE PYROPHOSPHATASE/HAM1 PROTEIN"/>
    <property type="match status" value="1"/>
</dbReference>
<evidence type="ECO:0000256" key="1">
    <source>
        <dbReference type="ARBA" id="ARBA00008023"/>
    </source>
</evidence>
<evidence type="ECO:0000256" key="3">
    <source>
        <dbReference type="ARBA" id="ARBA00022723"/>
    </source>
</evidence>
<keyword evidence="4 10" id="KW-0547">Nucleotide-binding</keyword>
<dbReference type="NCBIfam" id="NF011397">
    <property type="entry name" value="PRK14822.1"/>
    <property type="match status" value="1"/>
</dbReference>
<evidence type="ECO:0000256" key="9">
    <source>
        <dbReference type="ARBA" id="ARBA00052017"/>
    </source>
</evidence>
<dbReference type="Proteomes" id="UP000182264">
    <property type="component" value="Chromosome"/>
</dbReference>
<comment type="function">
    <text evidence="10">Pyrophosphatase that catalyzes the hydrolysis of nucleoside triphosphates to their monophosphate derivatives, with a high preference for the non-canonical purine nucleotides XTP (xanthosine triphosphate), dITP (deoxyinosine triphosphate) and ITP. Seems to function as a house-cleaning enzyme that removes non-canonical purine nucleotides from the nucleotide pool, thus preventing their incorporation into DNA/RNA and avoiding chromosomal lesions.</text>
</comment>
<evidence type="ECO:0000313" key="13">
    <source>
        <dbReference type="Proteomes" id="UP000182264"/>
    </source>
</evidence>
<accession>A0A1L3GCQ6</accession>
<dbReference type="NCBIfam" id="TIGR00042">
    <property type="entry name" value="RdgB/HAM1 family non-canonical purine NTP pyrophosphatase"/>
    <property type="match status" value="1"/>
</dbReference>
<keyword evidence="5 10" id="KW-0378">Hydrolase</keyword>
<dbReference type="GO" id="GO:0046872">
    <property type="term" value="F:metal ion binding"/>
    <property type="evidence" value="ECO:0007669"/>
    <property type="project" value="UniProtKB-KW"/>
</dbReference>
<dbReference type="RefSeq" id="WP_072285442.1">
    <property type="nucleotide sequence ID" value="NZ_CP015455.1"/>
</dbReference>
<feature type="binding site" evidence="10">
    <location>
        <position position="69"/>
    </location>
    <ligand>
        <name>Mg(2+)</name>
        <dbReference type="ChEBI" id="CHEBI:18420"/>
    </ligand>
</feature>
<dbReference type="InterPro" id="IPR029001">
    <property type="entry name" value="ITPase-like_fam"/>
</dbReference>
<evidence type="ECO:0000256" key="4">
    <source>
        <dbReference type="ARBA" id="ARBA00022741"/>
    </source>
</evidence>
<dbReference type="InterPro" id="IPR020922">
    <property type="entry name" value="dITP/XTP_pyrophosphatase"/>
</dbReference>
<keyword evidence="3 10" id="KW-0479">Metal-binding</keyword>
<dbReference type="PANTHER" id="PTHR11067:SF9">
    <property type="entry name" value="INOSINE TRIPHOSPHATE PYROPHOSPHATASE"/>
    <property type="match status" value="1"/>
</dbReference>
<dbReference type="InterPro" id="IPR002637">
    <property type="entry name" value="RdgB/HAM1"/>
</dbReference>
<feature type="binding site" evidence="10">
    <location>
        <begin position="152"/>
        <end position="155"/>
    </location>
    <ligand>
        <name>substrate</name>
    </ligand>
</feature>
<protein>
    <recommendedName>
        <fullName evidence="10">dITP/XTP pyrophosphatase</fullName>
        <ecNumber evidence="10">3.6.1.66</ecNumber>
    </recommendedName>
    <alternativeName>
        <fullName evidence="10">Non-canonical purine NTP pyrophosphatase</fullName>
    </alternativeName>
    <alternativeName>
        <fullName evidence="10">Non-standard purine NTP pyrophosphatase</fullName>
    </alternativeName>
    <alternativeName>
        <fullName evidence="10">Nucleoside-triphosphate diphosphatase</fullName>
    </alternativeName>
    <alternativeName>
        <fullName evidence="10">Nucleoside-triphosphate pyrophosphatase</fullName>
        <shortName evidence="10">NTPase</shortName>
    </alternativeName>
</protein>
<dbReference type="GO" id="GO:0035870">
    <property type="term" value="F:dITP diphosphatase activity"/>
    <property type="evidence" value="ECO:0007669"/>
    <property type="project" value="UniProtKB-UniRule"/>
</dbReference>
<keyword evidence="13" id="KW-1185">Reference proteome</keyword>
<dbReference type="GO" id="GO:0036222">
    <property type="term" value="F:XTP diphosphatase activity"/>
    <property type="evidence" value="ECO:0007669"/>
    <property type="project" value="UniProtKB-UniRule"/>
</dbReference>
<sequence>MELLVATRNQGKLKEIANLLGDAGILVKGLDAFESLPEVIEDGDSFSANARKKAETVARLTGCVTLADDSGLVVEALGGRPGIHSARYAGPAATDADNNRTLLQEMASLRADQRQAAFVCVMALCRPDGTCRFFEGRLEGIILTEGRGSGGFGYDPLFLVPEYGMTLAELPMQIKNRISHRGQALRQLADSLRCFGAPLSA</sequence>
<dbReference type="HAMAP" id="MF_01405">
    <property type="entry name" value="Non_canon_purine_NTPase"/>
    <property type="match status" value="1"/>
</dbReference>
<reference evidence="12 13" key="1">
    <citation type="journal article" date="2017" name="Genome Announc.">
        <title>Complete Genome Sequences of Two Acetylene-Fermenting Pelobacter acetylenicus Strains.</title>
        <authorList>
            <person name="Sutton J.M."/>
            <person name="Baesman S.M."/>
            <person name="Fierst J.L."/>
            <person name="Poret-Peterson A.T."/>
            <person name="Oremland R.S."/>
            <person name="Dunlap D.S."/>
            <person name="Akob D.M."/>
        </authorList>
    </citation>
    <scope>NUCLEOTIDE SEQUENCE [LARGE SCALE GENOMIC DNA]</scope>
    <source>
        <strain evidence="12 13">DSM 3247</strain>
    </source>
</reference>
<evidence type="ECO:0000256" key="5">
    <source>
        <dbReference type="ARBA" id="ARBA00022801"/>
    </source>
</evidence>
<comment type="catalytic activity">
    <reaction evidence="10">
        <text>ITP + H2O = IMP + diphosphate + H(+)</text>
        <dbReference type="Rhea" id="RHEA:29399"/>
        <dbReference type="ChEBI" id="CHEBI:15377"/>
        <dbReference type="ChEBI" id="CHEBI:15378"/>
        <dbReference type="ChEBI" id="CHEBI:33019"/>
        <dbReference type="ChEBI" id="CHEBI:58053"/>
        <dbReference type="ChEBI" id="CHEBI:61402"/>
        <dbReference type="EC" id="3.6.1.66"/>
    </reaction>
</comment>
<dbReference type="SUPFAM" id="SSF52972">
    <property type="entry name" value="ITPase-like"/>
    <property type="match status" value="1"/>
</dbReference>
<dbReference type="GO" id="GO:0005829">
    <property type="term" value="C:cytosol"/>
    <property type="evidence" value="ECO:0007669"/>
    <property type="project" value="TreeGrafter"/>
</dbReference>